<feature type="region of interest" description="Disordered" evidence="1">
    <location>
        <begin position="39"/>
        <end position="59"/>
    </location>
</feature>
<evidence type="ECO:0000256" key="1">
    <source>
        <dbReference type="SAM" id="MobiDB-lite"/>
    </source>
</evidence>
<evidence type="ECO:0000313" key="2">
    <source>
        <dbReference type="EMBL" id="RYM43374.1"/>
    </source>
</evidence>
<gene>
    <name evidence="2" type="ORF">EVS84_05600</name>
</gene>
<sequence length="59" mass="6180">MGASLLAKADVHSTLMLTDTPYSRAGSLPHFVSGCLRSQRRSATTPISTSTTSNTGARL</sequence>
<dbReference type="EMBL" id="SEUB01000002">
    <property type="protein sequence ID" value="RYM43374.1"/>
    <property type="molecule type" value="Genomic_DNA"/>
</dbReference>
<reference evidence="2 3" key="1">
    <citation type="submission" date="2019-02" db="EMBL/GenBank/DDBJ databases">
        <title>Genome of Pseudomonas korensis isolated from heavy metal contaminated environment.</title>
        <authorList>
            <person name="Ayangbenro A.S."/>
            <person name="Babalola O."/>
        </authorList>
    </citation>
    <scope>NUCLEOTIDE SEQUENCE [LARGE SCALE GENOMIC DNA]</scope>
    <source>
        <strain evidence="2 3">AB36</strain>
    </source>
</reference>
<comment type="caution">
    <text evidence="2">The sequence shown here is derived from an EMBL/GenBank/DDBJ whole genome shotgun (WGS) entry which is preliminary data.</text>
</comment>
<dbReference type="AlphaFoldDB" id="A0A4Q4L8W6"/>
<proteinExistence type="predicted"/>
<evidence type="ECO:0000313" key="3">
    <source>
        <dbReference type="Proteomes" id="UP000291107"/>
    </source>
</evidence>
<dbReference type="Proteomes" id="UP000291107">
    <property type="component" value="Unassembled WGS sequence"/>
</dbReference>
<protein>
    <submittedName>
        <fullName evidence="2">Uncharacterized protein</fullName>
    </submittedName>
</protein>
<accession>A0A4Q4L8W6</accession>
<feature type="compositionally biased region" description="Low complexity" evidence="1">
    <location>
        <begin position="42"/>
        <end position="59"/>
    </location>
</feature>
<name>A0A4Q4L8W6_9PSED</name>
<organism evidence="2 3">
    <name type="scientific">Pseudomonas koreensis</name>
    <dbReference type="NCBI Taxonomy" id="198620"/>
    <lineage>
        <taxon>Bacteria</taxon>
        <taxon>Pseudomonadati</taxon>
        <taxon>Pseudomonadota</taxon>
        <taxon>Gammaproteobacteria</taxon>
        <taxon>Pseudomonadales</taxon>
        <taxon>Pseudomonadaceae</taxon>
        <taxon>Pseudomonas</taxon>
    </lineage>
</organism>